<dbReference type="EMBL" id="NKCK01000226">
    <property type="protein sequence ID" value="RSL90829.1"/>
    <property type="molecule type" value="Genomic_DNA"/>
</dbReference>
<evidence type="ECO:0000313" key="4">
    <source>
        <dbReference type="Proteomes" id="UP000287144"/>
    </source>
</evidence>
<evidence type="ECO:0000313" key="3">
    <source>
        <dbReference type="EMBL" id="RSL90829.1"/>
    </source>
</evidence>
<organism evidence="3 4">
    <name type="scientific">Fusarium oligoseptatum</name>
    <dbReference type="NCBI Taxonomy" id="2604345"/>
    <lineage>
        <taxon>Eukaryota</taxon>
        <taxon>Fungi</taxon>
        <taxon>Dikarya</taxon>
        <taxon>Ascomycota</taxon>
        <taxon>Pezizomycotina</taxon>
        <taxon>Sordariomycetes</taxon>
        <taxon>Hypocreomycetidae</taxon>
        <taxon>Hypocreales</taxon>
        <taxon>Nectriaceae</taxon>
        <taxon>Fusarium</taxon>
        <taxon>Fusarium solani species complex</taxon>
    </lineage>
</organism>
<keyword evidence="4" id="KW-1185">Reference proteome</keyword>
<comment type="caution">
    <text evidence="3">The sequence shown here is derived from an EMBL/GenBank/DDBJ whole genome shotgun (WGS) entry which is preliminary data.</text>
</comment>
<accession>A0A428SM25</accession>
<name>A0A428SM25_9HYPO</name>
<reference evidence="3 4" key="1">
    <citation type="submission" date="2017-06" db="EMBL/GenBank/DDBJ databases">
        <title>Comparative genomic analysis of Ambrosia Fusariam Clade fungi.</title>
        <authorList>
            <person name="Stajich J.E."/>
            <person name="Carrillo J."/>
            <person name="Kijimoto T."/>
            <person name="Eskalen A."/>
            <person name="O'Donnell K."/>
            <person name="Kasson M."/>
        </authorList>
    </citation>
    <scope>NUCLEOTIDE SEQUENCE [LARGE SCALE GENOMIC DNA]</scope>
    <source>
        <strain evidence="3 4">NRRL62579</strain>
    </source>
</reference>
<feature type="region of interest" description="Disordered" evidence="1">
    <location>
        <begin position="38"/>
        <end position="101"/>
    </location>
</feature>
<sequence length="101" mass="9798">MAARIISELDMNKLMAVASAALVSLAVVDAGVCIPHGTTAISSAPATETSSMATATSTSRTIETGLATTSGTVSAEASSAATETSSGTTSVETTSAVAEIS</sequence>
<dbReference type="Proteomes" id="UP000287144">
    <property type="component" value="Unassembled WGS sequence"/>
</dbReference>
<gene>
    <name evidence="3" type="ORF">CEP52_014470</name>
</gene>
<evidence type="ECO:0000256" key="2">
    <source>
        <dbReference type="SAM" id="SignalP"/>
    </source>
</evidence>
<keyword evidence="2" id="KW-0732">Signal</keyword>
<proteinExistence type="predicted"/>
<dbReference type="AlphaFoldDB" id="A0A428SM25"/>
<feature type="chain" id="PRO_5019171397" evidence="2">
    <location>
        <begin position="31"/>
        <end position="101"/>
    </location>
</feature>
<protein>
    <submittedName>
        <fullName evidence="3">Uncharacterized protein</fullName>
    </submittedName>
</protein>
<evidence type="ECO:0000256" key="1">
    <source>
        <dbReference type="SAM" id="MobiDB-lite"/>
    </source>
</evidence>
<feature type="signal peptide" evidence="2">
    <location>
        <begin position="1"/>
        <end position="30"/>
    </location>
</feature>
<feature type="compositionally biased region" description="Low complexity" evidence="1">
    <location>
        <begin position="42"/>
        <end position="101"/>
    </location>
</feature>